<evidence type="ECO:0000256" key="3">
    <source>
        <dbReference type="ARBA" id="ARBA00022989"/>
    </source>
</evidence>
<accession>A0A1U7NRK2</accession>
<feature type="transmembrane region" description="Helical" evidence="5">
    <location>
        <begin position="61"/>
        <end position="83"/>
    </location>
</feature>
<gene>
    <name evidence="6" type="ORF">BOO71_0014629</name>
</gene>
<dbReference type="InterPro" id="IPR045863">
    <property type="entry name" value="CorA_TM1_TM2"/>
</dbReference>
<keyword evidence="2 5" id="KW-0812">Transmembrane</keyword>
<protein>
    <submittedName>
        <fullName evidence="6">Magnesium and cobalt transport protein CorA</fullName>
    </submittedName>
</protein>
<evidence type="ECO:0000256" key="5">
    <source>
        <dbReference type="SAM" id="Phobius"/>
    </source>
</evidence>
<proteinExistence type="predicted"/>
<evidence type="ECO:0000313" key="7">
    <source>
        <dbReference type="Proteomes" id="UP000186607"/>
    </source>
</evidence>
<comment type="subcellular location">
    <subcellularLocation>
        <location evidence="1">Membrane</location>
        <topology evidence="1">Multi-pass membrane protein</topology>
    </subcellularLocation>
</comment>
<dbReference type="Pfam" id="PF01544">
    <property type="entry name" value="CorA"/>
    <property type="match status" value="1"/>
</dbReference>
<dbReference type="InterPro" id="IPR002523">
    <property type="entry name" value="MgTranspt_CorA/ZnTranspt_ZntB"/>
</dbReference>
<evidence type="ECO:0000313" key="6">
    <source>
        <dbReference type="EMBL" id="OLV15536.1"/>
    </source>
</evidence>
<dbReference type="AlphaFoldDB" id="A0A1U7NRK2"/>
<dbReference type="EMBL" id="MSTI01000177">
    <property type="protein sequence ID" value="OLV15536.1"/>
    <property type="molecule type" value="Genomic_DNA"/>
</dbReference>
<keyword evidence="7" id="KW-1185">Reference proteome</keyword>
<evidence type="ECO:0000256" key="1">
    <source>
        <dbReference type="ARBA" id="ARBA00004141"/>
    </source>
</evidence>
<sequence>MLAQPDFQGVEGRKAEPKFSPLEGRFERTMDATQLAREVVLGSFDLYMAGMSRKTNDAVQILTIVTVGLGVVSAVAGAMGTNFNLGFFKSGTPGFILMLLGMTVLVALTLLIARRRHLI</sequence>
<reference evidence="6 7" key="1">
    <citation type="submission" date="2017-01" db="EMBL/GenBank/DDBJ databases">
        <title>Genome Analysis of Deinococcus marmoris KOPRI26562.</title>
        <authorList>
            <person name="Kim J.H."/>
            <person name="Oh H.-M."/>
        </authorList>
    </citation>
    <scope>NUCLEOTIDE SEQUENCE [LARGE SCALE GENOMIC DNA]</scope>
    <source>
        <strain evidence="6 7">KOPRI26562</strain>
    </source>
</reference>
<feature type="transmembrane region" description="Helical" evidence="5">
    <location>
        <begin position="95"/>
        <end position="113"/>
    </location>
</feature>
<dbReference type="Proteomes" id="UP000186607">
    <property type="component" value="Unassembled WGS sequence"/>
</dbReference>
<comment type="caution">
    <text evidence="6">The sequence shown here is derived from an EMBL/GenBank/DDBJ whole genome shotgun (WGS) entry which is preliminary data.</text>
</comment>
<dbReference type="Gene3D" id="1.20.58.340">
    <property type="entry name" value="Magnesium transport protein CorA, transmembrane region"/>
    <property type="match status" value="1"/>
</dbReference>
<keyword evidence="3 5" id="KW-1133">Transmembrane helix</keyword>
<dbReference type="SUPFAM" id="SSF144083">
    <property type="entry name" value="Magnesium transport protein CorA, transmembrane region"/>
    <property type="match status" value="1"/>
</dbReference>
<name>A0A1U7NRK2_9DEIO</name>
<evidence type="ECO:0000256" key="2">
    <source>
        <dbReference type="ARBA" id="ARBA00022692"/>
    </source>
</evidence>
<keyword evidence="4 5" id="KW-0472">Membrane</keyword>
<dbReference type="GO" id="GO:0046873">
    <property type="term" value="F:metal ion transmembrane transporter activity"/>
    <property type="evidence" value="ECO:0007669"/>
    <property type="project" value="InterPro"/>
</dbReference>
<organism evidence="6 7">
    <name type="scientific">Deinococcus marmoris</name>
    <dbReference type="NCBI Taxonomy" id="249408"/>
    <lineage>
        <taxon>Bacteria</taxon>
        <taxon>Thermotogati</taxon>
        <taxon>Deinococcota</taxon>
        <taxon>Deinococci</taxon>
        <taxon>Deinococcales</taxon>
        <taxon>Deinococcaceae</taxon>
        <taxon>Deinococcus</taxon>
    </lineage>
</organism>
<dbReference type="GO" id="GO:0016020">
    <property type="term" value="C:membrane"/>
    <property type="evidence" value="ECO:0007669"/>
    <property type="project" value="UniProtKB-SubCell"/>
</dbReference>
<evidence type="ECO:0000256" key="4">
    <source>
        <dbReference type="ARBA" id="ARBA00023136"/>
    </source>
</evidence>